<evidence type="ECO:0000313" key="8">
    <source>
        <dbReference type="Proteomes" id="UP001054846"/>
    </source>
</evidence>
<dbReference type="InterPro" id="IPR017441">
    <property type="entry name" value="Protein_kinase_ATP_BS"/>
</dbReference>
<dbReference type="PROSITE" id="PS50011">
    <property type="entry name" value="PROTEIN_KINASE_DOM"/>
    <property type="match status" value="1"/>
</dbReference>
<evidence type="ECO:0000256" key="1">
    <source>
        <dbReference type="ARBA" id="ARBA00022679"/>
    </source>
</evidence>
<dbReference type="Gene3D" id="1.10.510.10">
    <property type="entry name" value="Transferase(Phosphotransferase) domain 1"/>
    <property type="match status" value="1"/>
</dbReference>
<evidence type="ECO:0000256" key="4">
    <source>
        <dbReference type="ARBA" id="ARBA00022840"/>
    </source>
</evidence>
<dbReference type="Pfam" id="PF26309">
    <property type="entry name" value="DUF8082"/>
    <property type="match status" value="2"/>
</dbReference>
<proteinExistence type="predicted"/>
<dbReference type="SMART" id="SM00220">
    <property type="entry name" value="S_TKc"/>
    <property type="match status" value="1"/>
</dbReference>
<dbReference type="Gene3D" id="3.30.200.20">
    <property type="entry name" value="Phosphorylase Kinase, domain 1"/>
    <property type="match status" value="1"/>
</dbReference>
<dbReference type="InterPro" id="IPR058395">
    <property type="entry name" value="DUF8082"/>
</dbReference>
<keyword evidence="4 5" id="KW-0067">ATP-binding</keyword>
<keyword evidence="1" id="KW-0808">Transferase</keyword>
<evidence type="ECO:0000256" key="5">
    <source>
        <dbReference type="PROSITE-ProRule" id="PRU10141"/>
    </source>
</evidence>
<feature type="binding site" evidence="5">
    <location>
        <position position="49"/>
    </location>
    <ligand>
        <name>ATP</name>
        <dbReference type="ChEBI" id="CHEBI:30616"/>
    </ligand>
</feature>
<evidence type="ECO:0000313" key="7">
    <source>
        <dbReference type="EMBL" id="UFP93277.1"/>
    </source>
</evidence>
<keyword evidence="2 5" id="KW-0547">Nucleotide-binding</keyword>
<dbReference type="Pfam" id="PF00069">
    <property type="entry name" value="Pkinase"/>
    <property type="match status" value="1"/>
</dbReference>
<gene>
    <name evidence="7" type="ORF">ISF26_15905</name>
</gene>
<dbReference type="SUPFAM" id="SSF56112">
    <property type="entry name" value="Protein kinase-like (PK-like)"/>
    <property type="match status" value="1"/>
</dbReference>
<dbReference type="CDD" id="cd14014">
    <property type="entry name" value="STKc_PknB_like"/>
    <property type="match status" value="1"/>
</dbReference>
<sequence length="457" mass="49821">MSGAFARPDTLVGRTVGRYRLVEKIGAGGMGSVYRAVHIEIEDLVVAVKLLLPGLIDDEALRRRFKDEAAICARLSERSSHIVQIRDYGILEDLDLPYFTMEYLQGRSLQHLMHKVAAPVQQGLAIARQICLGLQVAHGMGVVHRDLKPSNIHLIPDPQLGEKVKLLDFGIARLVRDAQRGPLTQGYLGTPQYSSPEQLRGLEIDTRADIYSLGMILYELFSGVCPFAVEDQNFETWYVLHTEGEPSPMAAANPRQPVPPAVEQLVLHCLAKKPADRPAGVSEVLERLELVIGHLPPAPPAAAIPPPLPTITLSAEQVAHLEKQLATQVGPIAPTLVRRALGSSHTPGELVEQLAAQLPATQREKFSRMVLANLSAQTSAAPAPEVREGTVPPVPRLDPRFVERCAHELSRLVGPIAAFLLQSALKDTPPTPAVLVERLAALVGDQVKAEQLRRKLL</sequence>
<dbReference type="PROSITE" id="PS00107">
    <property type="entry name" value="PROTEIN_KINASE_ATP"/>
    <property type="match status" value="1"/>
</dbReference>
<name>A0ABY3PHY2_9CYAN</name>
<keyword evidence="7" id="KW-0723">Serine/threonine-protein kinase</keyword>
<dbReference type="RefSeq" id="WP_230840280.1">
    <property type="nucleotide sequence ID" value="NZ_CP063845.1"/>
</dbReference>
<reference evidence="7 8" key="1">
    <citation type="journal article" date="2021" name="Genome Biol. Evol.">
        <title>Complete Genome Sequencing of a Novel Gloeobacter Species from a Waterfall Cave in Mexico.</title>
        <authorList>
            <person name="Saw J.H."/>
            <person name="Cardona T."/>
            <person name="Montejano G."/>
        </authorList>
    </citation>
    <scope>NUCLEOTIDE SEQUENCE [LARGE SCALE GENOMIC DNA]</scope>
    <source>
        <strain evidence="7">MG652769</strain>
    </source>
</reference>
<dbReference type="InterPro" id="IPR011009">
    <property type="entry name" value="Kinase-like_dom_sf"/>
</dbReference>
<evidence type="ECO:0000256" key="3">
    <source>
        <dbReference type="ARBA" id="ARBA00022777"/>
    </source>
</evidence>
<feature type="domain" description="Protein kinase" evidence="6">
    <location>
        <begin position="19"/>
        <end position="291"/>
    </location>
</feature>
<dbReference type="PANTHER" id="PTHR43289:SF34">
    <property type="entry name" value="SERINE_THREONINE-PROTEIN KINASE YBDM-RELATED"/>
    <property type="match status" value="1"/>
</dbReference>
<dbReference type="InterPro" id="IPR000719">
    <property type="entry name" value="Prot_kinase_dom"/>
</dbReference>
<evidence type="ECO:0000256" key="2">
    <source>
        <dbReference type="ARBA" id="ARBA00022741"/>
    </source>
</evidence>
<organism evidence="7 8">
    <name type="scientific">Gloeobacter morelensis MG652769</name>
    <dbReference type="NCBI Taxonomy" id="2781736"/>
    <lineage>
        <taxon>Bacteria</taxon>
        <taxon>Bacillati</taxon>
        <taxon>Cyanobacteriota</taxon>
        <taxon>Cyanophyceae</taxon>
        <taxon>Gloeobacterales</taxon>
        <taxon>Gloeobacteraceae</taxon>
        <taxon>Gloeobacter</taxon>
        <taxon>Gloeobacter morelensis</taxon>
    </lineage>
</organism>
<keyword evidence="3 7" id="KW-0418">Kinase</keyword>
<dbReference type="GO" id="GO:0004674">
    <property type="term" value="F:protein serine/threonine kinase activity"/>
    <property type="evidence" value="ECO:0007669"/>
    <property type="project" value="UniProtKB-KW"/>
</dbReference>
<evidence type="ECO:0000259" key="6">
    <source>
        <dbReference type="PROSITE" id="PS50011"/>
    </source>
</evidence>
<protein>
    <submittedName>
        <fullName evidence="7">Serine/threonine protein kinase</fullName>
    </submittedName>
</protein>
<dbReference type="Proteomes" id="UP001054846">
    <property type="component" value="Chromosome"/>
</dbReference>
<dbReference type="EMBL" id="CP063845">
    <property type="protein sequence ID" value="UFP93277.1"/>
    <property type="molecule type" value="Genomic_DNA"/>
</dbReference>
<keyword evidence="8" id="KW-1185">Reference proteome</keyword>
<dbReference type="PANTHER" id="PTHR43289">
    <property type="entry name" value="MITOGEN-ACTIVATED PROTEIN KINASE KINASE KINASE 20-RELATED"/>
    <property type="match status" value="1"/>
</dbReference>
<accession>A0ABY3PHY2</accession>